<proteinExistence type="predicted"/>
<organism evidence="2 3">
    <name type="scientific">Geodia barretti</name>
    <name type="common">Barrett's horny sponge</name>
    <dbReference type="NCBI Taxonomy" id="519541"/>
    <lineage>
        <taxon>Eukaryota</taxon>
        <taxon>Metazoa</taxon>
        <taxon>Porifera</taxon>
        <taxon>Demospongiae</taxon>
        <taxon>Heteroscleromorpha</taxon>
        <taxon>Tetractinellida</taxon>
        <taxon>Astrophorina</taxon>
        <taxon>Geodiidae</taxon>
        <taxon>Geodia</taxon>
    </lineage>
</organism>
<dbReference type="EMBL" id="CASHTH010002535">
    <property type="protein sequence ID" value="CAI8031432.1"/>
    <property type="molecule type" value="Genomic_DNA"/>
</dbReference>
<dbReference type="AlphaFoldDB" id="A0AA35SLN4"/>
<comment type="caution">
    <text evidence="2">The sequence shown here is derived from an EMBL/GenBank/DDBJ whole genome shotgun (WGS) entry which is preliminary data.</text>
</comment>
<accession>A0AA35SLN4</accession>
<reference evidence="2" key="1">
    <citation type="submission" date="2023-03" db="EMBL/GenBank/DDBJ databases">
        <authorList>
            <person name="Steffen K."/>
            <person name="Cardenas P."/>
        </authorList>
    </citation>
    <scope>NUCLEOTIDE SEQUENCE</scope>
</reference>
<name>A0AA35SLN4_GEOBA</name>
<feature type="compositionally biased region" description="Low complexity" evidence="1">
    <location>
        <begin position="41"/>
        <end position="67"/>
    </location>
</feature>
<evidence type="ECO:0000313" key="3">
    <source>
        <dbReference type="Proteomes" id="UP001174909"/>
    </source>
</evidence>
<feature type="non-terminal residue" evidence="2">
    <location>
        <position position="67"/>
    </location>
</feature>
<evidence type="ECO:0000313" key="2">
    <source>
        <dbReference type="EMBL" id="CAI8031432.1"/>
    </source>
</evidence>
<gene>
    <name evidence="2" type="ORF">GBAR_LOCUS17838</name>
</gene>
<protein>
    <submittedName>
        <fullName evidence="2">Uncharacterized protein</fullName>
    </submittedName>
</protein>
<feature type="non-terminal residue" evidence="2">
    <location>
        <position position="1"/>
    </location>
</feature>
<feature type="region of interest" description="Disordered" evidence="1">
    <location>
        <begin position="37"/>
        <end position="67"/>
    </location>
</feature>
<dbReference type="Proteomes" id="UP001174909">
    <property type="component" value="Unassembled WGS sequence"/>
</dbReference>
<keyword evidence="3" id="KW-1185">Reference proteome</keyword>
<sequence length="67" mass="7155">GRLITTARGSYFGVKRRDSAGSSTLTSIPEGDVPAWDNWAESSFSSSETSDQNFTDDSTSVLTTTTT</sequence>
<evidence type="ECO:0000256" key="1">
    <source>
        <dbReference type="SAM" id="MobiDB-lite"/>
    </source>
</evidence>